<dbReference type="Pfam" id="PF13715">
    <property type="entry name" value="CarbopepD_reg_2"/>
    <property type="match status" value="1"/>
</dbReference>
<dbReference type="InterPro" id="IPR037066">
    <property type="entry name" value="Plug_dom_sf"/>
</dbReference>
<dbReference type="SUPFAM" id="SSF56935">
    <property type="entry name" value="Porins"/>
    <property type="match status" value="1"/>
</dbReference>
<accession>A0A7K1GN93</accession>
<dbReference type="Gene3D" id="2.170.130.10">
    <property type="entry name" value="TonB-dependent receptor, plug domain"/>
    <property type="match status" value="1"/>
</dbReference>
<evidence type="ECO:0000256" key="4">
    <source>
        <dbReference type="ARBA" id="ARBA00022692"/>
    </source>
</evidence>
<dbReference type="GO" id="GO:0044718">
    <property type="term" value="P:siderophore transmembrane transport"/>
    <property type="evidence" value="ECO:0007669"/>
    <property type="project" value="TreeGrafter"/>
</dbReference>
<name>A0A7K1GN93_9FLAO</name>
<dbReference type="InterPro" id="IPR012910">
    <property type="entry name" value="Plug_dom"/>
</dbReference>
<dbReference type="Proteomes" id="UP000488936">
    <property type="component" value="Unassembled WGS sequence"/>
</dbReference>
<dbReference type="Pfam" id="PF07715">
    <property type="entry name" value="Plug"/>
    <property type="match status" value="1"/>
</dbReference>
<comment type="caution">
    <text evidence="11">The sequence shown here is derived from an EMBL/GenBank/DDBJ whole genome shotgun (WGS) entry which is preliminary data.</text>
</comment>
<keyword evidence="3 8" id="KW-1134">Transmembrane beta strand</keyword>
<evidence type="ECO:0000259" key="10">
    <source>
        <dbReference type="Pfam" id="PF07715"/>
    </source>
</evidence>
<keyword evidence="4 8" id="KW-0812">Transmembrane</keyword>
<dbReference type="InterPro" id="IPR036942">
    <property type="entry name" value="Beta-barrel_TonB_sf"/>
</dbReference>
<keyword evidence="6 8" id="KW-0472">Membrane</keyword>
<comment type="similarity">
    <text evidence="8">Belongs to the TonB-dependent receptor family.</text>
</comment>
<feature type="chain" id="PRO_5029761541" evidence="9">
    <location>
        <begin position="29"/>
        <end position="1115"/>
    </location>
</feature>
<organism evidence="11 12">
    <name type="scientific">Myroides pelagicus</name>
    <dbReference type="NCBI Taxonomy" id="270914"/>
    <lineage>
        <taxon>Bacteria</taxon>
        <taxon>Pseudomonadati</taxon>
        <taxon>Bacteroidota</taxon>
        <taxon>Flavobacteriia</taxon>
        <taxon>Flavobacteriales</taxon>
        <taxon>Flavobacteriaceae</taxon>
        <taxon>Myroides</taxon>
    </lineage>
</organism>
<feature type="domain" description="TonB-dependent receptor plug" evidence="10">
    <location>
        <begin position="216"/>
        <end position="336"/>
    </location>
</feature>
<gene>
    <name evidence="11" type="ORF">GJV77_10660</name>
</gene>
<feature type="signal peptide" evidence="9">
    <location>
        <begin position="1"/>
        <end position="28"/>
    </location>
</feature>
<protein>
    <submittedName>
        <fullName evidence="11">SusC/RagA family TonB-linked outer membrane protein</fullName>
    </submittedName>
</protein>
<dbReference type="GO" id="GO:0009279">
    <property type="term" value="C:cell outer membrane"/>
    <property type="evidence" value="ECO:0007669"/>
    <property type="project" value="UniProtKB-SubCell"/>
</dbReference>
<dbReference type="RefSeq" id="WP_155036342.1">
    <property type="nucleotide sequence ID" value="NZ_JBHTIG010000016.1"/>
</dbReference>
<evidence type="ECO:0000256" key="7">
    <source>
        <dbReference type="ARBA" id="ARBA00023237"/>
    </source>
</evidence>
<dbReference type="PROSITE" id="PS52016">
    <property type="entry name" value="TONB_DEPENDENT_REC_3"/>
    <property type="match status" value="1"/>
</dbReference>
<dbReference type="InterPro" id="IPR023996">
    <property type="entry name" value="TonB-dep_OMP_SusC/RagA"/>
</dbReference>
<dbReference type="EMBL" id="WMJY01000024">
    <property type="protein sequence ID" value="MTH30357.1"/>
    <property type="molecule type" value="Genomic_DNA"/>
</dbReference>
<keyword evidence="7 8" id="KW-0998">Cell outer membrane</keyword>
<dbReference type="Gene3D" id="2.60.40.1120">
    <property type="entry name" value="Carboxypeptidase-like, regulatory domain"/>
    <property type="match status" value="1"/>
</dbReference>
<sequence>MFTSPGIKAKTRLYIACCILMYSQSNFALNQSSQSVFESQSIVLNKGSVPISTVFDKIEHQSSYKIVVSPMIDKNQKIYIDTQNNDIESLLMQIAENSSTLYQINNNLISFKEKPKPVKTNSSQQKKTLTGKVLDESNLGLPGVVVQVSGSNQSTFTDVEGNYTIDVLKHNSSLTFSFMGYKTQKVIAKDNLIITLEQASSDLDEIIIVGYGTQEKRTLTTAIDKLSVSEKDMRNVGSAVELLQGKMAGVNVNLTSGNLGTGERVSIRGISSISASNEPLYVVDGIPIYNPSAQLFNMGESMSSLTTINTNDIESIEVLKDAAAAAIYGSRANNGVILITTKSGKKNSSQVRFNFNTGISEFSGRNKLKITDSKMYIAQYNSAVDNYNKQYGLVVGDPDFKTHIYNPFGDLPDTDWLDVVTQRGSFTNADLSFSGGSEKTTYYIGGTFLEQQGVIKTNSMKRYNLNTKIESELTPWLTIGTNSNLAYVKNNQVPGPNLGSTIIGRSIEQRPFDRPYKPNGEYYIGGTQEMMRHNPVQILNEQTSYLDMYRYIGNLYADVKLLPGLSFKNSLNTDYNYTYDYLYYNEKHPYGTGVGRLVDSKRTITNIETESVLIYQGVVNDFGINAMAGHTFQKVKNNTTGIDARGFPSASFDVINVASEIKGATGYITEFAMESYFSRLSIDYLSKYMLSMSLRTDGSSKFAPDTRWGWFPSFSAGWNIDKEAFMENIDLGAKLRLSYGSTGNQEGISNYGYQSLLSGGNDYGLASGIAVSGFGNQRLTWEKANQVNLGIDLAFLKRRVNLTVDMYKKNTNNLLYSMPIHATSGMSTVLSNIGSMQNKGIEVSLATDFDFADFNWKSNFNIASNENKITQLIDNNGEPLSIGANRALQVGKDIGSYYLFVQEGIYQYDGQVPQQQYQRGVRAGDVKWRDRDGNNIINDNDREVIGSSNPKFFGGWNNSFSYKGFELNIQTTFSYGNDIYAQWKSGVLGRLGDRFPILEEYYVNRWQGPGTTNKYPRAIMGDTNNHRNSDRWLEDGSYFKIQSMTLAYNFNSKLLEKIHLSGLRVYMQATNLLILTKYSGWDPSVSANLDARFYGNDALGVPPTKNFSIGLNVNF</sequence>
<evidence type="ECO:0000256" key="3">
    <source>
        <dbReference type="ARBA" id="ARBA00022452"/>
    </source>
</evidence>
<evidence type="ECO:0000256" key="9">
    <source>
        <dbReference type="SAM" id="SignalP"/>
    </source>
</evidence>
<dbReference type="InterPro" id="IPR039426">
    <property type="entry name" value="TonB-dep_rcpt-like"/>
</dbReference>
<keyword evidence="5 9" id="KW-0732">Signal</keyword>
<dbReference type="SUPFAM" id="SSF49464">
    <property type="entry name" value="Carboxypeptidase regulatory domain-like"/>
    <property type="match status" value="1"/>
</dbReference>
<dbReference type="GO" id="GO:0015344">
    <property type="term" value="F:siderophore uptake transmembrane transporter activity"/>
    <property type="evidence" value="ECO:0007669"/>
    <property type="project" value="TreeGrafter"/>
</dbReference>
<dbReference type="NCBIfam" id="TIGR04057">
    <property type="entry name" value="SusC_RagA_signa"/>
    <property type="match status" value="1"/>
</dbReference>
<dbReference type="NCBIfam" id="TIGR04056">
    <property type="entry name" value="OMP_RagA_SusC"/>
    <property type="match status" value="1"/>
</dbReference>
<evidence type="ECO:0000256" key="5">
    <source>
        <dbReference type="ARBA" id="ARBA00022729"/>
    </source>
</evidence>
<evidence type="ECO:0000256" key="8">
    <source>
        <dbReference type="PROSITE-ProRule" id="PRU01360"/>
    </source>
</evidence>
<dbReference type="PANTHER" id="PTHR30069">
    <property type="entry name" value="TONB-DEPENDENT OUTER MEMBRANE RECEPTOR"/>
    <property type="match status" value="1"/>
</dbReference>
<dbReference type="OrthoDB" id="9768177at2"/>
<comment type="subcellular location">
    <subcellularLocation>
        <location evidence="1 8">Cell outer membrane</location>
        <topology evidence="1 8">Multi-pass membrane protein</topology>
    </subcellularLocation>
</comment>
<evidence type="ECO:0000256" key="2">
    <source>
        <dbReference type="ARBA" id="ARBA00022448"/>
    </source>
</evidence>
<dbReference type="InterPro" id="IPR023997">
    <property type="entry name" value="TonB-dep_OMP_SusC/RagA_CS"/>
</dbReference>
<evidence type="ECO:0000256" key="6">
    <source>
        <dbReference type="ARBA" id="ARBA00023136"/>
    </source>
</evidence>
<dbReference type="Gene3D" id="2.40.170.20">
    <property type="entry name" value="TonB-dependent receptor, beta-barrel domain"/>
    <property type="match status" value="1"/>
</dbReference>
<dbReference type="AlphaFoldDB" id="A0A7K1GN93"/>
<proteinExistence type="inferred from homology"/>
<evidence type="ECO:0000313" key="11">
    <source>
        <dbReference type="EMBL" id="MTH30357.1"/>
    </source>
</evidence>
<evidence type="ECO:0000256" key="1">
    <source>
        <dbReference type="ARBA" id="ARBA00004571"/>
    </source>
</evidence>
<reference evidence="11 12" key="1">
    <citation type="journal article" date="2006" name="Int. J. Syst. Evol. Microbiol.">
        <title>Myroides pelagicus sp. nov., isolated from seawater in Thailand.</title>
        <authorList>
            <person name="Yoon J."/>
            <person name="Maneerat S."/>
            <person name="Kawai F."/>
            <person name="Yokota A."/>
        </authorList>
    </citation>
    <scope>NUCLEOTIDE SEQUENCE [LARGE SCALE GENOMIC DNA]</scope>
    <source>
        <strain evidence="11 12">SM1T</strain>
    </source>
</reference>
<evidence type="ECO:0000313" key="12">
    <source>
        <dbReference type="Proteomes" id="UP000488936"/>
    </source>
</evidence>
<dbReference type="InterPro" id="IPR008969">
    <property type="entry name" value="CarboxyPept-like_regulatory"/>
</dbReference>
<dbReference type="PANTHER" id="PTHR30069:SF29">
    <property type="entry name" value="HEMOGLOBIN AND HEMOGLOBIN-HAPTOGLOBIN-BINDING PROTEIN 1-RELATED"/>
    <property type="match status" value="1"/>
</dbReference>
<keyword evidence="12" id="KW-1185">Reference proteome</keyword>
<keyword evidence="2 8" id="KW-0813">Transport</keyword>